<dbReference type="Proteomes" id="UP001056120">
    <property type="component" value="Linkage Group LG07"/>
</dbReference>
<protein>
    <submittedName>
        <fullName evidence="1">Uncharacterized protein</fullName>
    </submittedName>
</protein>
<dbReference type="EMBL" id="CM042024">
    <property type="protein sequence ID" value="KAI3811675.1"/>
    <property type="molecule type" value="Genomic_DNA"/>
</dbReference>
<comment type="caution">
    <text evidence="1">The sequence shown here is derived from an EMBL/GenBank/DDBJ whole genome shotgun (WGS) entry which is preliminary data.</text>
</comment>
<organism evidence="1 2">
    <name type="scientific">Smallanthus sonchifolius</name>
    <dbReference type="NCBI Taxonomy" id="185202"/>
    <lineage>
        <taxon>Eukaryota</taxon>
        <taxon>Viridiplantae</taxon>
        <taxon>Streptophyta</taxon>
        <taxon>Embryophyta</taxon>
        <taxon>Tracheophyta</taxon>
        <taxon>Spermatophyta</taxon>
        <taxon>Magnoliopsida</taxon>
        <taxon>eudicotyledons</taxon>
        <taxon>Gunneridae</taxon>
        <taxon>Pentapetalae</taxon>
        <taxon>asterids</taxon>
        <taxon>campanulids</taxon>
        <taxon>Asterales</taxon>
        <taxon>Asteraceae</taxon>
        <taxon>Asteroideae</taxon>
        <taxon>Heliantheae alliance</taxon>
        <taxon>Millerieae</taxon>
        <taxon>Smallanthus</taxon>
    </lineage>
</organism>
<proteinExistence type="predicted"/>
<evidence type="ECO:0000313" key="1">
    <source>
        <dbReference type="EMBL" id="KAI3811675.1"/>
    </source>
</evidence>
<keyword evidence="2" id="KW-1185">Reference proteome</keyword>
<accession>A0ACB9IVY9</accession>
<name>A0ACB9IVY9_9ASTR</name>
<evidence type="ECO:0000313" key="2">
    <source>
        <dbReference type="Proteomes" id="UP001056120"/>
    </source>
</evidence>
<sequence length="126" mass="14062">MQNFPTSLVRLKLNGRNSGVVSFAKAEEEDMCGSSSFLLPSTLTRLHIIDFMELESLSEGLQHLTCLQHLGIWSCPKLDLPETRLPSLSSLSVCGASPELKKKCTSRKGKYWPIISQIPCLCLDFY</sequence>
<reference evidence="2" key="1">
    <citation type="journal article" date="2022" name="Mol. Ecol. Resour.">
        <title>The genomes of chicory, endive, great burdock and yacon provide insights into Asteraceae palaeo-polyploidization history and plant inulin production.</title>
        <authorList>
            <person name="Fan W."/>
            <person name="Wang S."/>
            <person name="Wang H."/>
            <person name="Wang A."/>
            <person name="Jiang F."/>
            <person name="Liu H."/>
            <person name="Zhao H."/>
            <person name="Xu D."/>
            <person name="Zhang Y."/>
        </authorList>
    </citation>
    <scope>NUCLEOTIDE SEQUENCE [LARGE SCALE GENOMIC DNA]</scope>
    <source>
        <strain evidence="2">cv. Yunnan</strain>
    </source>
</reference>
<reference evidence="1 2" key="2">
    <citation type="journal article" date="2022" name="Mol. Ecol. Resour.">
        <title>The genomes of chicory, endive, great burdock and yacon provide insights into Asteraceae paleo-polyploidization history and plant inulin production.</title>
        <authorList>
            <person name="Fan W."/>
            <person name="Wang S."/>
            <person name="Wang H."/>
            <person name="Wang A."/>
            <person name="Jiang F."/>
            <person name="Liu H."/>
            <person name="Zhao H."/>
            <person name="Xu D."/>
            <person name="Zhang Y."/>
        </authorList>
    </citation>
    <scope>NUCLEOTIDE SEQUENCE [LARGE SCALE GENOMIC DNA]</scope>
    <source>
        <strain evidence="2">cv. Yunnan</strain>
        <tissue evidence="1">Leaves</tissue>
    </source>
</reference>
<gene>
    <name evidence="1" type="ORF">L1987_21403</name>
</gene>